<dbReference type="EMBL" id="PHEX01000010">
    <property type="protein sequence ID" value="PKQ28618.1"/>
    <property type="molecule type" value="Genomic_DNA"/>
</dbReference>
<sequence length="68" mass="7621">MESGTVKWFNPEKGFGLIERESGKCVSVDFSDINAEGYRLLNEGEVVRFKVVDGDRGPRATDVTRQDI</sequence>
<dbReference type="AlphaFoldDB" id="A0A2N3G7M3"/>
<comment type="caution">
    <text evidence="4">The sequence shown here is derived from an EMBL/GenBank/DDBJ whole genome shotgun (WGS) entry which is preliminary data.</text>
</comment>
<dbReference type="GO" id="GO:0003676">
    <property type="term" value="F:nucleic acid binding"/>
    <property type="evidence" value="ECO:0007669"/>
    <property type="project" value="InterPro"/>
</dbReference>
<evidence type="ECO:0000256" key="2">
    <source>
        <dbReference type="ARBA" id="ARBA00022490"/>
    </source>
</evidence>
<evidence type="ECO:0000256" key="1">
    <source>
        <dbReference type="ARBA" id="ARBA00004496"/>
    </source>
</evidence>
<dbReference type="InterPro" id="IPR050181">
    <property type="entry name" value="Cold_shock_domain"/>
</dbReference>
<evidence type="ECO:0000313" key="5">
    <source>
        <dbReference type="Proteomes" id="UP000233654"/>
    </source>
</evidence>
<dbReference type="CDD" id="cd04458">
    <property type="entry name" value="CSP_CDS"/>
    <property type="match status" value="1"/>
</dbReference>
<dbReference type="InterPro" id="IPR012156">
    <property type="entry name" value="Cold_shock_CspA"/>
</dbReference>
<keyword evidence="2" id="KW-0963">Cytoplasm</keyword>
<dbReference type="PRINTS" id="PR00050">
    <property type="entry name" value="COLDSHOCK"/>
</dbReference>
<accession>A0A2N3G7M3</accession>
<dbReference type="GO" id="GO:0005737">
    <property type="term" value="C:cytoplasm"/>
    <property type="evidence" value="ECO:0007669"/>
    <property type="project" value="UniProtKB-SubCell"/>
</dbReference>
<dbReference type="PIRSF" id="PIRSF002599">
    <property type="entry name" value="Cold_shock_A"/>
    <property type="match status" value="1"/>
</dbReference>
<dbReference type="InterPro" id="IPR002059">
    <property type="entry name" value="CSP_DNA-bd"/>
</dbReference>
<dbReference type="PROSITE" id="PS51857">
    <property type="entry name" value="CSD_2"/>
    <property type="match status" value="1"/>
</dbReference>
<evidence type="ECO:0000313" key="4">
    <source>
        <dbReference type="EMBL" id="PKQ28618.1"/>
    </source>
</evidence>
<name>A0A2N3G7M3_9ACTN</name>
<reference evidence="4 5" key="1">
    <citation type="journal article" date="2017" name="ISME J.">
        <title>Potential for microbial H2 and metal transformations associated with novel bacteria and archaea in deep terrestrial subsurface sediments.</title>
        <authorList>
            <person name="Hernsdorf A.W."/>
            <person name="Amano Y."/>
            <person name="Miyakawa K."/>
            <person name="Ise K."/>
            <person name="Suzuki Y."/>
            <person name="Anantharaman K."/>
            <person name="Probst A."/>
            <person name="Burstein D."/>
            <person name="Thomas B.C."/>
            <person name="Banfield J.F."/>
        </authorList>
    </citation>
    <scope>NUCLEOTIDE SEQUENCE [LARGE SCALE GENOMIC DNA]</scope>
    <source>
        <strain evidence="4">HGW-Actinobacteria-3</strain>
    </source>
</reference>
<proteinExistence type="predicted"/>
<organism evidence="4 5">
    <name type="scientific">Candidatus Anoxymicrobium japonicum</name>
    <dbReference type="NCBI Taxonomy" id="2013648"/>
    <lineage>
        <taxon>Bacteria</taxon>
        <taxon>Bacillati</taxon>
        <taxon>Actinomycetota</taxon>
        <taxon>Candidatus Geothermincolia</taxon>
        <taxon>Candidatus Geothermincolales</taxon>
        <taxon>Candidatus Anoxymicrobiaceae</taxon>
        <taxon>Candidatus Anoxymicrobium</taxon>
    </lineage>
</organism>
<dbReference type="Gene3D" id="2.40.50.140">
    <property type="entry name" value="Nucleic acid-binding proteins"/>
    <property type="match status" value="1"/>
</dbReference>
<dbReference type="InterPro" id="IPR011129">
    <property type="entry name" value="CSD"/>
</dbReference>
<protein>
    <submittedName>
        <fullName evidence="4">Cold-shock protein</fullName>
    </submittedName>
</protein>
<dbReference type="SUPFAM" id="SSF50249">
    <property type="entry name" value="Nucleic acid-binding proteins"/>
    <property type="match status" value="1"/>
</dbReference>
<dbReference type="Pfam" id="PF00313">
    <property type="entry name" value="CSD"/>
    <property type="match status" value="1"/>
</dbReference>
<gene>
    <name evidence="4" type="ORF">CVT63_01870</name>
</gene>
<feature type="domain" description="CSD" evidence="3">
    <location>
        <begin position="1"/>
        <end position="65"/>
    </location>
</feature>
<dbReference type="SMART" id="SM00357">
    <property type="entry name" value="CSP"/>
    <property type="match status" value="1"/>
</dbReference>
<dbReference type="Proteomes" id="UP000233654">
    <property type="component" value="Unassembled WGS sequence"/>
</dbReference>
<dbReference type="PANTHER" id="PTHR11544">
    <property type="entry name" value="COLD SHOCK DOMAIN CONTAINING PROTEINS"/>
    <property type="match status" value="1"/>
</dbReference>
<comment type="subcellular location">
    <subcellularLocation>
        <location evidence="1">Cytoplasm</location>
    </subcellularLocation>
</comment>
<evidence type="ECO:0000259" key="3">
    <source>
        <dbReference type="PROSITE" id="PS51857"/>
    </source>
</evidence>
<dbReference type="InterPro" id="IPR012340">
    <property type="entry name" value="NA-bd_OB-fold"/>
</dbReference>